<dbReference type="Gene3D" id="3.30.2310.20">
    <property type="entry name" value="RelE-like"/>
    <property type="match status" value="1"/>
</dbReference>
<comment type="caution">
    <text evidence="3">The sequence shown here is derived from an EMBL/GenBank/DDBJ whole genome shotgun (WGS) entry which is preliminary data.</text>
</comment>
<comment type="similarity">
    <text evidence="1">Belongs to the RelE toxin family.</text>
</comment>
<dbReference type="EMBL" id="SGBB01000022">
    <property type="protein sequence ID" value="RZD17774.1"/>
    <property type="molecule type" value="Genomic_DNA"/>
</dbReference>
<dbReference type="Proteomes" id="UP000319296">
    <property type="component" value="Unassembled WGS sequence"/>
</dbReference>
<gene>
    <name evidence="3" type="ORF">EVG15_09250</name>
</gene>
<evidence type="ECO:0000313" key="3">
    <source>
        <dbReference type="EMBL" id="RZD17774.1"/>
    </source>
</evidence>
<dbReference type="PANTHER" id="PTHR35601:SF1">
    <property type="entry name" value="TOXIN RELE"/>
    <property type="match status" value="1"/>
</dbReference>
<dbReference type="InterPro" id="IPR035093">
    <property type="entry name" value="RelE/ParE_toxin_dom_sf"/>
</dbReference>
<keyword evidence="2" id="KW-1277">Toxin-antitoxin system</keyword>
<evidence type="ECO:0000256" key="2">
    <source>
        <dbReference type="ARBA" id="ARBA00022649"/>
    </source>
</evidence>
<sequence>MYAIEFLKTAFDELKRLDKPVQRLIKEKLAILSFNEDSLKNNIKSLNGNYKGLFRLRVGKYRIIYQKQEEKFIIIIVRIGHRKEIY</sequence>
<dbReference type="AlphaFoldDB" id="A0A519BKI6"/>
<dbReference type="Pfam" id="PF05016">
    <property type="entry name" value="ParE_toxin"/>
    <property type="match status" value="1"/>
</dbReference>
<evidence type="ECO:0000256" key="1">
    <source>
        <dbReference type="ARBA" id="ARBA00006226"/>
    </source>
</evidence>
<dbReference type="NCBIfam" id="TIGR02385">
    <property type="entry name" value="RelE_StbE"/>
    <property type="match status" value="1"/>
</dbReference>
<reference evidence="3 4" key="1">
    <citation type="journal article" date="2019" name="ISME J.">
        <title>Insights into ecological role of a new deltaproteobacterial order Candidatus Acidulodesulfobacterales by metagenomics and metatranscriptomics.</title>
        <authorList>
            <person name="Tan S."/>
            <person name="Liu J."/>
            <person name="Fang Y."/>
            <person name="Hedlund B.P."/>
            <person name="Lian Z.H."/>
            <person name="Huang L.Y."/>
            <person name="Li J.T."/>
            <person name="Huang L.N."/>
            <person name="Li W.J."/>
            <person name="Jiang H.C."/>
            <person name="Dong H.L."/>
            <person name="Shu W.S."/>
        </authorList>
    </citation>
    <scope>NUCLEOTIDE SEQUENCE [LARGE SCALE GENOMIC DNA]</scope>
    <source>
        <strain evidence="3">AP1</strain>
    </source>
</reference>
<protein>
    <submittedName>
        <fullName evidence="3">Type II toxin-antitoxin system RelE/ParE family toxin</fullName>
    </submittedName>
</protein>
<organism evidence="3 4">
    <name type="scientific">Candidatus Acididesulfobacter diazotrophicus</name>
    <dbReference type="NCBI Taxonomy" id="2597226"/>
    <lineage>
        <taxon>Bacteria</taxon>
        <taxon>Deltaproteobacteria</taxon>
        <taxon>Candidatus Acidulodesulfobacterales</taxon>
        <taxon>Candidatus Acididesulfobacter</taxon>
    </lineage>
</organism>
<proteinExistence type="inferred from homology"/>
<dbReference type="SUPFAM" id="SSF143011">
    <property type="entry name" value="RelE-like"/>
    <property type="match status" value="1"/>
</dbReference>
<accession>A0A519BKI6</accession>
<dbReference type="InterPro" id="IPR007712">
    <property type="entry name" value="RelE/ParE_toxin"/>
</dbReference>
<name>A0A519BKI6_9DELT</name>
<evidence type="ECO:0000313" key="4">
    <source>
        <dbReference type="Proteomes" id="UP000319296"/>
    </source>
</evidence>
<dbReference type="PANTHER" id="PTHR35601">
    <property type="entry name" value="TOXIN RELE"/>
    <property type="match status" value="1"/>
</dbReference>